<proteinExistence type="predicted"/>
<dbReference type="Proteomes" id="UP000219546">
    <property type="component" value="Unassembled WGS sequence"/>
</dbReference>
<gene>
    <name evidence="1" type="ORF">SAMN05877753_11033</name>
</gene>
<protein>
    <submittedName>
        <fullName evidence="1">Uncharacterized protein</fullName>
    </submittedName>
</protein>
<name>A0A285D4I0_9BACI</name>
<sequence length="89" mass="10368">MTTPDQIQDQVNRIFKETCGSWQNCNQSNVLSFLAQCEEQGLDPQYCFSWLSQNKELISDWSHFSQVAQEWVNEHTSTGSPETVYFQDQ</sequence>
<keyword evidence="2" id="KW-1185">Reference proteome</keyword>
<reference evidence="1 2" key="1">
    <citation type="submission" date="2017-08" db="EMBL/GenBank/DDBJ databases">
        <authorList>
            <person name="de Groot N.N."/>
        </authorList>
    </citation>
    <scope>NUCLEOTIDE SEQUENCE [LARGE SCALE GENOMIC DNA]</scope>
    <source>
        <strain evidence="1 2">JC228</strain>
    </source>
</reference>
<dbReference type="OrthoDB" id="2889170at2"/>
<evidence type="ECO:0000313" key="2">
    <source>
        <dbReference type="Proteomes" id="UP000219546"/>
    </source>
</evidence>
<organism evidence="1 2">
    <name type="scientific">Bacillus oleivorans</name>
    <dbReference type="NCBI Taxonomy" id="1448271"/>
    <lineage>
        <taxon>Bacteria</taxon>
        <taxon>Bacillati</taxon>
        <taxon>Bacillota</taxon>
        <taxon>Bacilli</taxon>
        <taxon>Bacillales</taxon>
        <taxon>Bacillaceae</taxon>
        <taxon>Bacillus</taxon>
    </lineage>
</organism>
<evidence type="ECO:0000313" key="1">
    <source>
        <dbReference type="EMBL" id="SNX74712.1"/>
    </source>
</evidence>
<dbReference type="RefSeq" id="WP_097160086.1">
    <property type="nucleotide sequence ID" value="NZ_JBEPMQ010000011.1"/>
</dbReference>
<dbReference type="AlphaFoldDB" id="A0A285D4I0"/>
<dbReference type="EMBL" id="OAOP01000010">
    <property type="protein sequence ID" value="SNX74712.1"/>
    <property type="molecule type" value="Genomic_DNA"/>
</dbReference>
<accession>A0A285D4I0</accession>